<comment type="similarity">
    <text evidence="10">Belongs to the SecD/SecF family. SecD subfamily.</text>
</comment>
<dbReference type="Gene3D" id="3.30.70.3400">
    <property type="match status" value="2"/>
</dbReference>
<sequence>MPKNFFLKSTLVAVVVILALLYLVPTIGGGKLPAWWTNTLPSDKIRLGLDLQGGMHLILEVETQKAVSASVERTSQELQRKMREENIRAISPQTGADNTISLVLLHNSDRAKLEDLVKREYPDFSVASSRTLEDGKIKVVLQLTAKAAKHIADQASTQALETIRNRVDQFGVSEPEIMPQSEGRILIQLPGVKDPQRAVALIGKTAQLEFKLVDDSVNAATATKATLPPGDEILTMYRRDHASGRVDKEPIVVHRRVAMTGATITDARVQMDSQYNQPYVSVAFDSAGARQFADITTRNVKKRLAIILDGKVQSAPVIQEPITGGEARISGDFTMEEARDLAVVLRSGALPAPVKILEERTVGPSLGQDSIDQGILSMVVGLLLVVGFILLYYRLAGAFADLALLLNLVLITGALAAFQATLTLPGIAGIILTIGMAVDANVLIFERVREEVRMGKTPFAAVEAGYGKATLTILDANITTLIAALVLFQFGTGPIRGFAVTLSIGIASSLFTAITFTRLLFDLYLHQFRPRKLLI</sequence>
<dbReference type="NCBIfam" id="TIGR00916">
    <property type="entry name" value="2A0604s01"/>
    <property type="match status" value="1"/>
</dbReference>
<dbReference type="NCBIfam" id="TIGR01129">
    <property type="entry name" value="secD"/>
    <property type="match status" value="1"/>
</dbReference>
<evidence type="ECO:0000256" key="9">
    <source>
        <dbReference type="ARBA" id="ARBA00023136"/>
    </source>
</evidence>
<evidence type="ECO:0000313" key="14">
    <source>
        <dbReference type="EMBL" id="BEQ15574.1"/>
    </source>
</evidence>
<feature type="transmembrane region" description="Helical" evidence="10">
    <location>
        <begin position="466"/>
        <end position="491"/>
    </location>
</feature>
<dbReference type="GO" id="GO:0015450">
    <property type="term" value="F:protein-transporting ATPase activity"/>
    <property type="evidence" value="ECO:0007669"/>
    <property type="project" value="InterPro"/>
</dbReference>
<keyword evidence="7 10" id="KW-1133">Transmembrane helix</keyword>
<keyword evidence="3 10" id="KW-1003">Cell membrane</keyword>
<dbReference type="HAMAP" id="MF_01463_B">
    <property type="entry name" value="SecD_B"/>
    <property type="match status" value="1"/>
</dbReference>
<evidence type="ECO:0000256" key="10">
    <source>
        <dbReference type="HAMAP-Rule" id="MF_01463"/>
    </source>
</evidence>
<evidence type="ECO:0000256" key="2">
    <source>
        <dbReference type="ARBA" id="ARBA00022448"/>
    </source>
</evidence>
<keyword evidence="4" id="KW-0997">Cell inner membrane</keyword>
<evidence type="ECO:0000259" key="11">
    <source>
        <dbReference type="Pfam" id="PF02355"/>
    </source>
</evidence>
<evidence type="ECO:0000256" key="1">
    <source>
        <dbReference type="ARBA" id="ARBA00004651"/>
    </source>
</evidence>
<reference evidence="15" key="1">
    <citation type="journal article" date="2023" name="Arch. Microbiol.">
        <title>Desulfoferula mesophilus gen. nov. sp. nov., a mesophilic sulfate-reducing bacterium isolated from a brackish lake sediment.</title>
        <authorList>
            <person name="Watanabe T."/>
            <person name="Yabe T."/>
            <person name="Tsuji J.M."/>
            <person name="Fukui M."/>
        </authorList>
    </citation>
    <scope>NUCLEOTIDE SEQUENCE [LARGE SCALE GENOMIC DNA]</scope>
    <source>
        <strain evidence="15">12FAK</strain>
    </source>
</reference>
<evidence type="ECO:0000256" key="7">
    <source>
        <dbReference type="ARBA" id="ARBA00022989"/>
    </source>
</evidence>
<comment type="caution">
    <text evidence="10">Lacks conserved residue(s) required for the propagation of feature annotation.</text>
</comment>
<gene>
    <name evidence="10 14" type="primary">secD</name>
    <name evidence="14" type="ORF">FAK_26400</name>
</gene>
<dbReference type="KEGG" id="dmp:FAK_26400"/>
<dbReference type="InterPro" id="IPR048631">
    <property type="entry name" value="SecD_1st"/>
</dbReference>
<dbReference type="EMBL" id="AP028679">
    <property type="protein sequence ID" value="BEQ15574.1"/>
    <property type="molecule type" value="Genomic_DNA"/>
</dbReference>
<dbReference type="PANTHER" id="PTHR30081:SF1">
    <property type="entry name" value="PROTEIN TRANSLOCASE SUBUNIT SECD"/>
    <property type="match status" value="1"/>
</dbReference>
<evidence type="ECO:0000256" key="5">
    <source>
        <dbReference type="ARBA" id="ARBA00022692"/>
    </source>
</evidence>
<dbReference type="Proteomes" id="UP001366166">
    <property type="component" value="Chromosome"/>
</dbReference>
<organism evidence="14 15">
    <name type="scientific">Desulfoferula mesophila</name>
    <dbReference type="NCBI Taxonomy" id="3058419"/>
    <lineage>
        <taxon>Bacteria</taxon>
        <taxon>Pseudomonadati</taxon>
        <taxon>Thermodesulfobacteriota</taxon>
        <taxon>Desulfarculia</taxon>
        <taxon>Desulfarculales</taxon>
        <taxon>Desulfarculaceae</taxon>
        <taxon>Desulfoferula</taxon>
    </lineage>
</organism>
<comment type="subcellular location">
    <subcellularLocation>
        <location evidence="1 10">Cell membrane</location>
        <topology evidence="1 10">Multi-pass membrane protein</topology>
    </subcellularLocation>
</comment>
<evidence type="ECO:0000256" key="3">
    <source>
        <dbReference type="ARBA" id="ARBA00022475"/>
    </source>
</evidence>
<proteinExistence type="inferred from homology"/>
<dbReference type="GO" id="GO:0043952">
    <property type="term" value="P:protein transport by the Sec complex"/>
    <property type="evidence" value="ECO:0007669"/>
    <property type="project" value="UniProtKB-UniRule"/>
</dbReference>
<dbReference type="InterPro" id="IPR054384">
    <property type="entry name" value="SecDF_P1_head"/>
</dbReference>
<keyword evidence="9 10" id="KW-0472">Membrane</keyword>
<evidence type="ECO:0000256" key="8">
    <source>
        <dbReference type="ARBA" id="ARBA00023010"/>
    </source>
</evidence>
<name>A0AAU9ELY9_9BACT</name>
<keyword evidence="5 10" id="KW-0812">Transmembrane</keyword>
<keyword evidence="8 10" id="KW-0811">Translocation</keyword>
<feature type="domain" description="Protein translocase subunit SecDF P1" evidence="12">
    <location>
        <begin position="157"/>
        <end position="215"/>
    </location>
</feature>
<dbReference type="GO" id="GO:0005886">
    <property type="term" value="C:plasma membrane"/>
    <property type="evidence" value="ECO:0007669"/>
    <property type="project" value="UniProtKB-SubCell"/>
</dbReference>
<dbReference type="FunFam" id="3.30.1360.200:FF:000002">
    <property type="entry name" value="Preprotein translocase subunit SecD"/>
    <property type="match status" value="1"/>
</dbReference>
<keyword evidence="2 10" id="KW-0813">Transport</keyword>
<feature type="domain" description="Protein export membrane protein SecD/SecF C-terminal" evidence="11">
    <location>
        <begin position="355"/>
        <end position="516"/>
    </location>
</feature>
<dbReference type="Gene3D" id="1.20.1640.10">
    <property type="entry name" value="Multidrug efflux transporter AcrB transmembrane domain"/>
    <property type="match status" value="1"/>
</dbReference>
<dbReference type="GO" id="GO:0006605">
    <property type="term" value="P:protein targeting"/>
    <property type="evidence" value="ECO:0007669"/>
    <property type="project" value="UniProtKB-UniRule"/>
</dbReference>
<dbReference type="InterPro" id="IPR005791">
    <property type="entry name" value="SecD"/>
</dbReference>
<evidence type="ECO:0000256" key="6">
    <source>
        <dbReference type="ARBA" id="ARBA00022927"/>
    </source>
</evidence>
<feature type="transmembrane region" description="Helical" evidence="10">
    <location>
        <begin position="375"/>
        <end position="395"/>
    </location>
</feature>
<evidence type="ECO:0000313" key="15">
    <source>
        <dbReference type="Proteomes" id="UP001366166"/>
    </source>
</evidence>
<dbReference type="FunFam" id="1.20.1640.10:FF:000004">
    <property type="entry name" value="Protein translocase subunit SecD"/>
    <property type="match status" value="1"/>
</dbReference>
<dbReference type="Gene3D" id="3.30.1360.200">
    <property type="match status" value="1"/>
</dbReference>
<dbReference type="PANTHER" id="PTHR30081">
    <property type="entry name" value="PROTEIN-EXPORT MEMBRANE PROTEIN SEC"/>
    <property type="match status" value="1"/>
</dbReference>
<dbReference type="Pfam" id="PF21760">
    <property type="entry name" value="SecD_1st"/>
    <property type="match status" value="1"/>
</dbReference>
<feature type="transmembrane region" description="Helical" evidence="10">
    <location>
        <begin position="497"/>
        <end position="521"/>
    </location>
</feature>
<comment type="function">
    <text evidence="10">Part of the Sec protein translocase complex. Interacts with the SecYEG preprotein conducting channel. SecDF uses the proton motive force (PMF) to complete protein translocation after the ATP-dependent function of SecA.</text>
</comment>
<dbReference type="InterPro" id="IPR048634">
    <property type="entry name" value="SecD_SecF_C"/>
</dbReference>
<feature type="domain" description="SecDF P1 head subdomain" evidence="13">
    <location>
        <begin position="247"/>
        <end position="352"/>
    </location>
</feature>
<accession>A0AAU9ELY9</accession>
<dbReference type="Pfam" id="PF02355">
    <property type="entry name" value="SecD_SecF_C"/>
    <property type="match status" value="1"/>
</dbReference>
<protein>
    <recommendedName>
        <fullName evidence="10">Protein translocase subunit SecD</fullName>
    </recommendedName>
</protein>
<dbReference type="InterPro" id="IPR055344">
    <property type="entry name" value="SecD_SecF_C_bact"/>
</dbReference>
<feature type="transmembrane region" description="Helical" evidence="10">
    <location>
        <begin position="402"/>
        <end position="420"/>
    </location>
</feature>
<keyword evidence="6 10" id="KW-0653">Protein transport</keyword>
<dbReference type="InterPro" id="IPR001036">
    <property type="entry name" value="Acrflvin-R"/>
</dbReference>
<evidence type="ECO:0000259" key="12">
    <source>
        <dbReference type="Pfam" id="PF21760"/>
    </source>
</evidence>
<dbReference type="InterPro" id="IPR022813">
    <property type="entry name" value="SecD/SecF_arch_bac"/>
</dbReference>
<feature type="transmembrane region" description="Helical" evidence="10">
    <location>
        <begin position="426"/>
        <end position="445"/>
    </location>
</feature>
<dbReference type="PRINTS" id="PR00702">
    <property type="entry name" value="ACRIFLAVINRP"/>
</dbReference>
<evidence type="ECO:0000259" key="13">
    <source>
        <dbReference type="Pfam" id="PF22599"/>
    </source>
</evidence>
<dbReference type="Pfam" id="PF22599">
    <property type="entry name" value="SecDF_P1_head"/>
    <property type="match status" value="1"/>
</dbReference>
<comment type="subunit">
    <text evidence="10">Forms a complex with SecF. Part of the essential Sec protein translocation apparatus which comprises SecA, SecYEG and auxiliary proteins SecDF. Other proteins may also be involved.</text>
</comment>
<dbReference type="RefSeq" id="WP_338600149.1">
    <property type="nucleotide sequence ID" value="NZ_AP028679.1"/>
</dbReference>
<dbReference type="AlphaFoldDB" id="A0AAU9ELY9"/>
<dbReference type="GO" id="GO:0065002">
    <property type="term" value="P:intracellular protein transmembrane transport"/>
    <property type="evidence" value="ECO:0007669"/>
    <property type="project" value="UniProtKB-UniRule"/>
</dbReference>
<keyword evidence="15" id="KW-1185">Reference proteome</keyword>
<evidence type="ECO:0000256" key="4">
    <source>
        <dbReference type="ARBA" id="ARBA00022519"/>
    </source>
</evidence>
<dbReference type="SUPFAM" id="SSF82866">
    <property type="entry name" value="Multidrug efflux transporter AcrB transmembrane domain"/>
    <property type="match status" value="1"/>
</dbReference>